<gene>
    <name evidence="1" type="ORF">BJ983_000194</name>
</gene>
<proteinExistence type="predicted"/>
<name>A0A7Y9DRB8_9PSEU</name>
<protein>
    <submittedName>
        <fullName evidence="1">Uncharacterized protein</fullName>
    </submittedName>
</protein>
<reference evidence="1 2" key="1">
    <citation type="submission" date="2020-07" db="EMBL/GenBank/DDBJ databases">
        <title>Sequencing the genomes of 1000 actinobacteria strains.</title>
        <authorList>
            <person name="Klenk H.-P."/>
        </authorList>
    </citation>
    <scope>NUCLEOTIDE SEQUENCE [LARGE SCALE GENOMIC DNA]</scope>
    <source>
        <strain evidence="1 2">DSM 45772</strain>
    </source>
</reference>
<evidence type="ECO:0000313" key="1">
    <source>
        <dbReference type="EMBL" id="NYD34092.1"/>
    </source>
</evidence>
<dbReference type="EMBL" id="JACCBN010000001">
    <property type="protein sequence ID" value="NYD34092.1"/>
    <property type="molecule type" value="Genomic_DNA"/>
</dbReference>
<dbReference type="Proteomes" id="UP000535890">
    <property type="component" value="Unassembled WGS sequence"/>
</dbReference>
<accession>A0A7Y9DRB8</accession>
<dbReference type="RefSeq" id="WP_343053590.1">
    <property type="nucleotide sequence ID" value="NZ_BAABHP010000012.1"/>
</dbReference>
<dbReference type="AlphaFoldDB" id="A0A7Y9DRB8"/>
<evidence type="ECO:0000313" key="2">
    <source>
        <dbReference type="Proteomes" id="UP000535890"/>
    </source>
</evidence>
<organism evidence="1 2">
    <name type="scientific">Actinomycetospora corticicola</name>
    <dbReference type="NCBI Taxonomy" id="663602"/>
    <lineage>
        <taxon>Bacteria</taxon>
        <taxon>Bacillati</taxon>
        <taxon>Actinomycetota</taxon>
        <taxon>Actinomycetes</taxon>
        <taxon>Pseudonocardiales</taxon>
        <taxon>Pseudonocardiaceae</taxon>
        <taxon>Actinomycetospora</taxon>
    </lineage>
</organism>
<comment type="caution">
    <text evidence="1">The sequence shown here is derived from an EMBL/GenBank/DDBJ whole genome shotgun (WGS) entry which is preliminary data.</text>
</comment>
<keyword evidence="2" id="KW-1185">Reference proteome</keyword>
<sequence length="58" mass="6079">MVWLPGDDRLRGTCHCGSEVVAEGPVEVWTWLLAHPDGHHGVDGAHPGALAGTAGVPW</sequence>